<evidence type="ECO:0000313" key="12">
    <source>
        <dbReference type="Proteomes" id="UP000288279"/>
    </source>
</evidence>
<comment type="similarity">
    <text evidence="2 7">Belongs to the RseA family.</text>
</comment>
<dbReference type="InterPro" id="IPR005573">
    <property type="entry name" value="Anti-sigma_E_RseA_C"/>
</dbReference>
<dbReference type="GO" id="GO:0005886">
    <property type="term" value="C:plasma membrane"/>
    <property type="evidence" value="ECO:0007669"/>
    <property type="project" value="UniProtKB-SubCell"/>
</dbReference>
<accession>A0A432ZNL2</accession>
<evidence type="ECO:0000256" key="4">
    <source>
        <dbReference type="ARBA" id="ARBA00022692"/>
    </source>
</evidence>
<evidence type="ECO:0000256" key="5">
    <source>
        <dbReference type="ARBA" id="ARBA00022989"/>
    </source>
</evidence>
<organism evidence="11 12">
    <name type="scientific">Pseudidiomarina taiwanensis</name>
    <dbReference type="NCBI Taxonomy" id="337250"/>
    <lineage>
        <taxon>Bacteria</taxon>
        <taxon>Pseudomonadati</taxon>
        <taxon>Pseudomonadota</taxon>
        <taxon>Gammaproteobacteria</taxon>
        <taxon>Alteromonadales</taxon>
        <taxon>Idiomarinaceae</taxon>
        <taxon>Pseudidiomarina</taxon>
    </lineage>
</organism>
<evidence type="ECO:0000256" key="2">
    <source>
        <dbReference type="ARBA" id="ARBA00005837"/>
    </source>
</evidence>
<evidence type="ECO:0000256" key="1">
    <source>
        <dbReference type="ARBA" id="ARBA00004162"/>
    </source>
</evidence>
<comment type="subcellular location">
    <subcellularLocation>
        <location evidence="7">Cell inner membrane</location>
    </subcellularLocation>
    <subcellularLocation>
        <location evidence="1">Cell membrane</location>
        <topology evidence="1">Single-pass membrane protein</topology>
    </subcellularLocation>
</comment>
<dbReference type="InterPro" id="IPR052383">
    <property type="entry name" value="Anti-sigma-E_RseA-like"/>
</dbReference>
<feature type="domain" description="Anti sigma-E protein RseA C-terminal" evidence="10">
    <location>
        <begin position="136"/>
        <end position="186"/>
    </location>
</feature>
<keyword evidence="5" id="KW-1133">Transmembrane helix</keyword>
<dbReference type="Pfam" id="PF03872">
    <property type="entry name" value="RseA_N"/>
    <property type="match status" value="1"/>
</dbReference>
<dbReference type="GO" id="GO:0016989">
    <property type="term" value="F:sigma factor antagonist activity"/>
    <property type="evidence" value="ECO:0007669"/>
    <property type="project" value="InterPro"/>
</dbReference>
<protein>
    <recommendedName>
        <fullName evidence="7">Anti-sigma-E factor RseA</fullName>
    </recommendedName>
    <alternativeName>
        <fullName evidence="7">Regulator of SigE</fullName>
    </alternativeName>
    <alternativeName>
        <fullName evidence="7">Sigma-E anti-sigma factor RseA</fullName>
    </alternativeName>
    <alternativeName>
        <fullName evidence="7">Sigma-E factor negative regulatory protein</fullName>
    </alternativeName>
</protein>
<sequence length="213" mass="23266">MSDRSLESTSALFDDHCDDHTGDYQSAVAELLEDPQRCQSWHRYALIGQVMRKQAVTTEQLDISAQVFAEISKPVSGEPVQQEAARQGLGQWLAAQLDRFLQPVASVGIAAAVAVVTVISVQQPGELEGAADEFVQPAFATQPFAGNLNPVSLNTVVQEQAPSAAEVARQRQLLQAYMLDHQRQLQLSLQAQQNKPETESEQSQEATAKPNEN</sequence>
<proteinExistence type="inferred from homology"/>
<dbReference type="CDD" id="cd16328">
    <property type="entry name" value="RseA_N"/>
    <property type="match status" value="1"/>
</dbReference>
<keyword evidence="12" id="KW-1185">Reference proteome</keyword>
<comment type="caution">
    <text evidence="11">The sequence shown here is derived from an EMBL/GenBank/DDBJ whole genome shotgun (WGS) entry which is preliminary data.</text>
</comment>
<feature type="domain" description="Anti sigma-E protein RseA N-terminal" evidence="9">
    <location>
        <begin position="7"/>
        <end position="81"/>
    </location>
</feature>
<dbReference type="InterPro" id="IPR026279">
    <property type="entry name" value="RseA"/>
</dbReference>
<dbReference type="Gene3D" id="1.10.10.880">
    <property type="entry name" value="Anti sigma-E protein RseA, N-terminal domain"/>
    <property type="match status" value="1"/>
</dbReference>
<dbReference type="Pfam" id="PF03873">
    <property type="entry name" value="RseA_C"/>
    <property type="match status" value="1"/>
</dbReference>
<evidence type="ECO:0000313" key="11">
    <source>
        <dbReference type="EMBL" id="RUO79467.1"/>
    </source>
</evidence>
<dbReference type="AlphaFoldDB" id="A0A432ZNL2"/>
<evidence type="ECO:0000256" key="7">
    <source>
        <dbReference type="PIRNR" id="PIRNR016938"/>
    </source>
</evidence>
<evidence type="ECO:0000256" key="6">
    <source>
        <dbReference type="ARBA" id="ARBA00023136"/>
    </source>
</evidence>
<dbReference type="SUPFAM" id="SSF89069">
    <property type="entry name" value="N-terminal, cytoplasmic domain of anti-sigmaE factor RseA"/>
    <property type="match status" value="1"/>
</dbReference>
<keyword evidence="6 7" id="KW-0472">Membrane</keyword>
<dbReference type="RefSeq" id="WP_126825443.1">
    <property type="nucleotide sequence ID" value="NZ_PIQG01000001.1"/>
</dbReference>
<dbReference type="Proteomes" id="UP000288279">
    <property type="component" value="Unassembled WGS sequence"/>
</dbReference>
<comment type="function">
    <text evidence="7">An anti-sigma factor for extracytoplasmic function (ECF) sigma factor sigma-E (RpoE). ECF sigma factors are held in an inactive form by an anti-sigma factor until released by regulated intramembrane proteolysis (RIP). RIP occurs when an extracytoplasmic signal triggers a concerted proteolytic cascade to transmit information and elicit cellular responses. The membrane-spanning regulatory substrate protein is first cut periplasmically (site-1 protease, S1P, DegS), then within the membrane itself (site-2 protease, S2P, RseP), while cytoplasmic proteases finish degrading the anti-sigma factor, liberating sigma-E.</text>
</comment>
<comment type="subunit">
    <text evidence="7">Interacts 1:1 with ECF RNA polymerase sigma-E (RpoE); this inhibits the interaction of sigma-E with the RNA polymerase catalytic core and leads to a decreased expression of sigma-E-regulated genes. Interacts with RseB.</text>
</comment>
<evidence type="ECO:0000256" key="8">
    <source>
        <dbReference type="SAM" id="MobiDB-lite"/>
    </source>
</evidence>
<evidence type="ECO:0000259" key="10">
    <source>
        <dbReference type="Pfam" id="PF03873"/>
    </source>
</evidence>
<dbReference type="InterPro" id="IPR005572">
    <property type="entry name" value="Anti-sigma_E_RseA_N"/>
</dbReference>
<keyword evidence="3 7" id="KW-1003">Cell membrane</keyword>
<dbReference type="InterPro" id="IPR036147">
    <property type="entry name" value="Anti-sigma_E_RseA_N_sf"/>
</dbReference>
<keyword evidence="4" id="KW-0812">Transmembrane</keyword>
<feature type="region of interest" description="Disordered" evidence="8">
    <location>
        <begin position="187"/>
        <end position="213"/>
    </location>
</feature>
<evidence type="ECO:0000256" key="3">
    <source>
        <dbReference type="ARBA" id="ARBA00022475"/>
    </source>
</evidence>
<dbReference type="EMBL" id="PIQG01000001">
    <property type="protein sequence ID" value="RUO79467.1"/>
    <property type="molecule type" value="Genomic_DNA"/>
</dbReference>
<gene>
    <name evidence="11" type="ORF">CWI83_02875</name>
</gene>
<reference evidence="11 12" key="1">
    <citation type="journal article" date="2011" name="Front. Microbiol.">
        <title>Genomic signatures of strain selection and enhancement in Bacillus atrophaeus var. globigii, a historical biowarfare simulant.</title>
        <authorList>
            <person name="Gibbons H.S."/>
            <person name="Broomall S.M."/>
            <person name="McNew L.A."/>
            <person name="Daligault H."/>
            <person name="Chapman C."/>
            <person name="Bruce D."/>
            <person name="Karavis M."/>
            <person name="Krepps M."/>
            <person name="McGregor P.A."/>
            <person name="Hong C."/>
            <person name="Park K.H."/>
            <person name="Akmal A."/>
            <person name="Feldman A."/>
            <person name="Lin J.S."/>
            <person name="Chang W.E."/>
            <person name="Higgs B.W."/>
            <person name="Demirev P."/>
            <person name="Lindquist J."/>
            <person name="Liem A."/>
            <person name="Fochler E."/>
            <person name="Read T.D."/>
            <person name="Tapia R."/>
            <person name="Johnson S."/>
            <person name="Bishop-Lilly K.A."/>
            <person name="Detter C."/>
            <person name="Han C."/>
            <person name="Sozhamannan S."/>
            <person name="Rosenzweig C.N."/>
            <person name="Skowronski E.W."/>
        </authorList>
    </citation>
    <scope>NUCLEOTIDE SEQUENCE [LARGE SCALE GENOMIC DNA]</scope>
    <source>
        <strain evidence="11 12">PIT1</strain>
    </source>
</reference>
<evidence type="ECO:0000259" key="9">
    <source>
        <dbReference type="Pfam" id="PF03872"/>
    </source>
</evidence>
<dbReference type="OrthoDB" id="5298512at2"/>
<dbReference type="PANTHER" id="PTHR38104">
    <property type="match status" value="1"/>
</dbReference>
<dbReference type="PIRSF" id="PIRSF016938">
    <property type="entry name" value="RseA"/>
    <property type="match status" value="1"/>
</dbReference>
<dbReference type="PANTHER" id="PTHR38104:SF1">
    <property type="entry name" value="ANTI-SIGMA-E FACTOR RSEA"/>
    <property type="match status" value="1"/>
</dbReference>
<keyword evidence="7" id="KW-0997">Cell inner membrane</keyword>
<name>A0A432ZNL2_9GAMM</name>